<evidence type="ECO:0000313" key="2">
    <source>
        <dbReference type="EMBL" id="BBD09325.1"/>
    </source>
</evidence>
<reference evidence="2 3" key="1">
    <citation type="journal article" date="2018" name="Sci. Adv.">
        <title>Multi-heme cytochromes provide a pathway for survival in energy-limited environments.</title>
        <authorList>
            <person name="Deng X."/>
            <person name="Dohmae N."/>
            <person name="Nealson K.H."/>
            <person name="Hashimoto K."/>
            <person name="Okamoto A."/>
        </authorList>
    </citation>
    <scope>NUCLEOTIDE SEQUENCE [LARGE SCALE GENOMIC DNA]</scope>
    <source>
        <strain evidence="2 3">IS5</strain>
    </source>
</reference>
<sequence>MWDAGWEKLFQSRDWGKYPDIEVVRFVARNYFSADCRSAVNILEIGCGTGANLWFIAREGFTTHGRDGSSSAINKLRHRLEGQSLDAKLTVGDVNSLPYPDASMDAVIDCECLYANSMEDSKAIVAEITRVLKPSGKLFSMTFGTDTHGNGMGESIPGEPNTYSSLSAGAIRNDCGVVRFSSRGDLDSLYGSQLTIQSVDYVIRSVNGGPEVIQEWVVVAQKPFGA</sequence>
<dbReference type="InterPro" id="IPR029063">
    <property type="entry name" value="SAM-dependent_MTases_sf"/>
</dbReference>
<evidence type="ECO:0000259" key="1">
    <source>
        <dbReference type="Pfam" id="PF13649"/>
    </source>
</evidence>
<gene>
    <name evidence="2" type="ORF">DFE_2599</name>
</gene>
<dbReference type="SUPFAM" id="SSF53335">
    <property type="entry name" value="S-adenosyl-L-methionine-dependent methyltransferases"/>
    <property type="match status" value="1"/>
</dbReference>
<organism evidence="2 3">
    <name type="scientific">Desulfovibrio ferrophilus</name>
    <dbReference type="NCBI Taxonomy" id="241368"/>
    <lineage>
        <taxon>Bacteria</taxon>
        <taxon>Pseudomonadati</taxon>
        <taxon>Thermodesulfobacteriota</taxon>
        <taxon>Desulfovibrionia</taxon>
        <taxon>Desulfovibrionales</taxon>
        <taxon>Desulfovibrionaceae</taxon>
        <taxon>Desulfovibrio</taxon>
    </lineage>
</organism>
<proteinExistence type="predicted"/>
<dbReference type="Pfam" id="PF13649">
    <property type="entry name" value="Methyltransf_25"/>
    <property type="match status" value="1"/>
</dbReference>
<protein>
    <submittedName>
        <fullName evidence="2">Methyltransferase type 11</fullName>
    </submittedName>
</protein>
<evidence type="ECO:0000313" key="3">
    <source>
        <dbReference type="Proteomes" id="UP000269883"/>
    </source>
</evidence>
<dbReference type="KEGG" id="dfl:DFE_2599"/>
<name>A0A2Z6B1I2_9BACT</name>
<keyword evidence="2" id="KW-0808">Transferase</keyword>
<dbReference type="InterPro" id="IPR041698">
    <property type="entry name" value="Methyltransf_25"/>
</dbReference>
<dbReference type="EMBL" id="AP017378">
    <property type="protein sequence ID" value="BBD09325.1"/>
    <property type="molecule type" value="Genomic_DNA"/>
</dbReference>
<dbReference type="AlphaFoldDB" id="A0A2Z6B1I2"/>
<keyword evidence="2" id="KW-0489">Methyltransferase</keyword>
<dbReference type="CDD" id="cd02440">
    <property type="entry name" value="AdoMet_MTases"/>
    <property type="match status" value="1"/>
</dbReference>
<accession>A0A2Z6B1I2</accession>
<dbReference type="InterPro" id="IPR050508">
    <property type="entry name" value="Methyltransf_Superfamily"/>
</dbReference>
<dbReference type="PANTHER" id="PTHR42912">
    <property type="entry name" value="METHYLTRANSFERASE"/>
    <property type="match status" value="1"/>
</dbReference>
<dbReference type="GO" id="GO:0032259">
    <property type="term" value="P:methylation"/>
    <property type="evidence" value="ECO:0007669"/>
    <property type="project" value="UniProtKB-KW"/>
</dbReference>
<dbReference type="GO" id="GO:0008168">
    <property type="term" value="F:methyltransferase activity"/>
    <property type="evidence" value="ECO:0007669"/>
    <property type="project" value="UniProtKB-KW"/>
</dbReference>
<feature type="domain" description="Methyltransferase" evidence="1">
    <location>
        <begin position="42"/>
        <end position="136"/>
    </location>
</feature>
<dbReference type="Proteomes" id="UP000269883">
    <property type="component" value="Chromosome"/>
</dbReference>
<dbReference type="OrthoDB" id="262045at2"/>
<dbReference type="RefSeq" id="WP_126380198.1">
    <property type="nucleotide sequence ID" value="NZ_AP017378.1"/>
</dbReference>
<keyword evidence="3" id="KW-1185">Reference proteome</keyword>
<dbReference type="Gene3D" id="3.40.50.150">
    <property type="entry name" value="Vaccinia Virus protein VP39"/>
    <property type="match status" value="1"/>
</dbReference>